<evidence type="ECO:0000313" key="2">
    <source>
        <dbReference type="Proteomes" id="UP001162992"/>
    </source>
</evidence>
<dbReference type="EMBL" id="CM055107">
    <property type="protein sequence ID" value="KAJ7527098.1"/>
    <property type="molecule type" value="Genomic_DNA"/>
</dbReference>
<gene>
    <name evidence="1" type="ORF">O6H91_16G036700</name>
</gene>
<proteinExistence type="predicted"/>
<dbReference type="Proteomes" id="UP001162992">
    <property type="component" value="Chromosome 16"/>
</dbReference>
<comment type="caution">
    <text evidence="1">The sequence shown here is derived from an EMBL/GenBank/DDBJ whole genome shotgun (WGS) entry which is preliminary data.</text>
</comment>
<evidence type="ECO:0000313" key="1">
    <source>
        <dbReference type="EMBL" id="KAJ7527098.1"/>
    </source>
</evidence>
<protein>
    <submittedName>
        <fullName evidence="1">Uncharacterized protein</fullName>
    </submittedName>
</protein>
<name>A0ACC2BBB5_DIPCM</name>
<accession>A0ACC2BBB5</accession>
<organism evidence="1 2">
    <name type="scientific">Diphasiastrum complanatum</name>
    <name type="common">Issler's clubmoss</name>
    <name type="synonym">Lycopodium complanatum</name>
    <dbReference type="NCBI Taxonomy" id="34168"/>
    <lineage>
        <taxon>Eukaryota</taxon>
        <taxon>Viridiplantae</taxon>
        <taxon>Streptophyta</taxon>
        <taxon>Embryophyta</taxon>
        <taxon>Tracheophyta</taxon>
        <taxon>Lycopodiopsida</taxon>
        <taxon>Lycopodiales</taxon>
        <taxon>Lycopodiaceae</taxon>
        <taxon>Lycopodioideae</taxon>
        <taxon>Diphasiastrum</taxon>
    </lineage>
</organism>
<reference evidence="2" key="1">
    <citation type="journal article" date="2024" name="Proc. Natl. Acad. Sci. U.S.A.">
        <title>Extraordinary preservation of gene collinearity over three hundred million years revealed in homosporous lycophytes.</title>
        <authorList>
            <person name="Li C."/>
            <person name="Wickell D."/>
            <person name="Kuo L.Y."/>
            <person name="Chen X."/>
            <person name="Nie B."/>
            <person name="Liao X."/>
            <person name="Peng D."/>
            <person name="Ji J."/>
            <person name="Jenkins J."/>
            <person name="Williams M."/>
            <person name="Shu S."/>
            <person name="Plott C."/>
            <person name="Barry K."/>
            <person name="Rajasekar S."/>
            <person name="Grimwood J."/>
            <person name="Han X."/>
            <person name="Sun S."/>
            <person name="Hou Z."/>
            <person name="He W."/>
            <person name="Dai G."/>
            <person name="Sun C."/>
            <person name="Schmutz J."/>
            <person name="Leebens-Mack J.H."/>
            <person name="Li F.W."/>
            <person name="Wang L."/>
        </authorList>
    </citation>
    <scope>NUCLEOTIDE SEQUENCE [LARGE SCALE GENOMIC DNA]</scope>
    <source>
        <strain evidence="2">cv. PW_Plant_1</strain>
    </source>
</reference>
<keyword evidence="2" id="KW-1185">Reference proteome</keyword>
<sequence length="531" mass="57689">MEAMVIVDVASSYPHTLHLPPLCYSRIACISDNLFLASCLHLPTSHQTRRRRSNATYLLQGKKKQSTGLKQWIKRQRSSCLGNHTSLALLALDHNHFASMYPREQAFGVSSDFIIMSNLRNLPGTPSDSSSFDSWSERLTIAEGQVSGTWTLAQSMPQSSKRESESKIVKTAWEKLLRWSRSWQLLQARSQHNQLEKVNKVVVLGGGSFGTAMAVLLARKKAEMEVQLVVRDASVCETINQRHSNMKYFPHHTLPKNVVATLDAEEALAGAQFCIHAIPVQASAAFLQKISKHVSSTLPFLSVSKGLELSTLEIMSQVIPKALGNPRQPLAVLSGPSFSIELMDQLPTAVVVASKDKELARATQQLLASRYLRVNTSSDVIGVEIAGALKNVLAIAAGIVEGMNLGNNCMAALVAQGCSEIRWLAEKMGAESSTLAGLSGTGDIMLTCFVKLSRNRSVGVRLGAGETLESIQSSMNQVAEGVATAGAVIALARKYRVQMPVLTAVARILDNELTPKKAVLELMSLPHVEEV</sequence>